<dbReference type="RefSeq" id="WP_353862190.1">
    <property type="nucleotide sequence ID" value="NZ_CP088295.1"/>
</dbReference>
<dbReference type="Proteomes" id="UP001058860">
    <property type="component" value="Chromosome"/>
</dbReference>
<keyword evidence="4" id="KW-1185">Reference proteome</keyword>
<evidence type="ECO:0000259" key="2">
    <source>
        <dbReference type="Pfam" id="PF12850"/>
    </source>
</evidence>
<dbReference type="EMBL" id="CP088295">
    <property type="protein sequence ID" value="UUY01636.1"/>
    <property type="molecule type" value="Genomic_DNA"/>
</dbReference>
<feature type="domain" description="Calcineurin-like phosphoesterase" evidence="2">
    <location>
        <begin position="3"/>
        <end position="185"/>
    </location>
</feature>
<dbReference type="InterPro" id="IPR011152">
    <property type="entry name" value="Pesterase_MJ0912"/>
</dbReference>
<accession>A0ABY5PAD4</accession>
<dbReference type="Gene3D" id="3.60.21.10">
    <property type="match status" value="1"/>
</dbReference>
<protein>
    <submittedName>
        <fullName evidence="3">Metallophosphatase family protein</fullName>
    </submittedName>
</protein>
<evidence type="ECO:0000313" key="3">
    <source>
        <dbReference type="EMBL" id="UUY01636.1"/>
    </source>
</evidence>
<dbReference type="InterPro" id="IPR029052">
    <property type="entry name" value="Metallo-depent_PP-like"/>
</dbReference>
<dbReference type="Pfam" id="PF12850">
    <property type="entry name" value="Metallophos_2"/>
    <property type="match status" value="1"/>
</dbReference>
<reference evidence="4" key="1">
    <citation type="submission" date="2021-11" db="EMBL/GenBank/DDBJ databases">
        <title>Cultivation dependent microbiological survey of springs from the worlds oldest radium mine currently devoted to the extraction of radon-saturated water.</title>
        <authorList>
            <person name="Kapinusova G."/>
            <person name="Smrhova T."/>
            <person name="Strejcek M."/>
            <person name="Suman J."/>
            <person name="Jani K."/>
            <person name="Pajer P."/>
            <person name="Uhlik O."/>
        </authorList>
    </citation>
    <scope>NUCLEOTIDE SEQUENCE [LARGE SCALE GENOMIC DNA]</scope>
    <source>
        <strain evidence="4">J379</strain>
    </source>
</reference>
<sequence>MLALLYDVHGNLPALEAVLADARARGVTSYLIGGDVALFGPEPVACVAALRALPHATWIRGNGERWTAAPDDAPDALPVPGAIAACRAALGADLVAELGALPESAPVPRGRAWHGSPVGDLRSFLPTPAPDEAELLDGVTDARLVFGHTHLPFRRISAFGGIELVNPGSVGMPFDGDSRAAYATVRPDGGIDHHRIPYDHLAPAAALRAAHPGEDWADLVARRIEQSRFDPEPA</sequence>
<evidence type="ECO:0000256" key="1">
    <source>
        <dbReference type="ARBA" id="ARBA00008950"/>
    </source>
</evidence>
<dbReference type="PIRSF" id="PIRSF000883">
    <property type="entry name" value="Pesterase_MJ0912"/>
    <property type="match status" value="1"/>
</dbReference>
<comment type="similarity">
    <text evidence="1">Belongs to the metallophosphoesterase superfamily. YfcE family.</text>
</comment>
<dbReference type="SUPFAM" id="SSF56300">
    <property type="entry name" value="Metallo-dependent phosphatases"/>
    <property type="match status" value="1"/>
</dbReference>
<organism evidence="3 4">
    <name type="scientific">Svornostia abyssi</name>
    <dbReference type="NCBI Taxonomy" id="2898438"/>
    <lineage>
        <taxon>Bacteria</taxon>
        <taxon>Bacillati</taxon>
        <taxon>Actinomycetota</taxon>
        <taxon>Thermoleophilia</taxon>
        <taxon>Solirubrobacterales</taxon>
        <taxon>Baekduiaceae</taxon>
        <taxon>Svornostia</taxon>
    </lineage>
</organism>
<dbReference type="InterPro" id="IPR024654">
    <property type="entry name" value="Calcineurin-like_PHP_lpxH"/>
</dbReference>
<name>A0ABY5PAD4_9ACTN</name>
<proteinExistence type="inferred from homology"/>
<dbReference type="CDD" id="cd00838">
    <property type="entry name" value="MPP_superfamily"/>
    <property type="match status" value="1"/>
</dbReference>
<evidence type="ECO:0000313" key="4">
    <source>
        <dbReference type="Proteomes" id="UP001058860"/>
    </source>
</evidence>
<gene>
    <name evidence="3" type="ORF">LRS13_12935</name>
</gene>